<feature type="non-terminal residue" evidence="2">
    <location>
        <position position="1"/>
    </location>
</feature>
<dbReference type="EMBL" id="BQNB010010776">
    <property type="protein sequence ID" value="GJS81809.1"/>
    <property type="molecule type" value="Genomic_DNA"/>
</dbReference>
<reference evidence="2" key="2">
    <citation type="submission" date="2022-01" db="EMBL/GenBank/DDBJ databases">
        <authorList>
            <person name="Yamashiro T."/>
            <person name="Shiraishi A."/>
            <person name="Satake H."/>
            <person name="Nakayama K."/>
        </authorList>
    </citation>
    <scope>NUCLEOTIDE SEQUENCE</scope>
</reference>
<feature type="compositionally biased region" description="Low complexity" evidence="1">
    <location>
        <begin position="139"/>
        <end position="159"/>
    </location>
</feature>
<protein>
    <submittedName>
        <fullName evidence="2">Uncharacterized protein</fullName>
    </submittedName>
</protein>
<feature type="region of interest" description="Disordered" evidence="1">
    <location>
        <begin position="139"/>
        <end position="175"/>
    </location>
</feature>
<sequence length="416" mass="46036">VMAASVISISSDLSVEKVGAAVVASPAGVLELDNHSSSKADPSESSLPPISVAPMVSPFLWRSRVASRLSSPTTSTPEIIIAPIPPAPSVVVASSTNIISPVDAPPRICRRRAILIRPREDILIALRYTSHHLECFTSGSSSDHSSSGHSISGYSLSGHTPPDTTIADSSTPPRFVYPPLARTPRYSEDYRCWRSPAATVTSYIHVLRALVPSRADLLPAYKRLKDSISLEDSVEEDIDTDVLADIEADATAVEVDVRVDVEDEVEDEVESSDRGTIEVRVDVVAEIDIPDGMLMPDAVERLEQVEEVVQDIYRHVMEIPLRRVEAIKTGQRELEARSLIAGGKRASLLEQVVSLERSNARLRGTVLMESARADRFWRHMSFMGSELRQIRRFCYYDKMRFRRLETFTARRLGFCP</sequence>
<evidence type="ECO:0000313" key="3">
    <source>
        <dbReference type="Proteomes" id="UP001151760"/>
    </source>
</evidence>
<keyword evidence="3" id="KW-1185">Reference proteome</keyword>
<accession>A0ABQ4YVG9</accession>
<evidence type="ECO:0000313" key="2">
    <source>
        <dbReference type="EMBL" id="GJS81809.1"/>
    </source>
</evidence>
<comment type="caution">
    <text evidence="2">The sequence shown here is derived from an EMBL/GenBank/DDBJ whole genome shotgun (WGS) entry which is preliminary data.</text>
</comment>
<organism evidence="2 3">
    <name type="scientific">Tanacetum coccineum</name>
    <dbReference type="NCBI Taxonomy" id="301880"/>
    <lineage>
        <taxon>Eukaryota</taxon>
        <taxon>Viridiplantae</taxon>
        <taxon>Streptophyta</taxon>
        <taxon>Embryophyta</taxon>
        <taxon>Tracheophyta</taxon>
        <taxon>Spermatophyta</taxon>
        <taxon>Magnoliopsida</taxon>
        <taxon>eudicotyledons</taxon>
        <taxon>Gunneridae</taxon>
        <taxon>Pentapetalae</taxon>
        <taxon>asterids</taxon>
        <taxon>campanulids</taxon>
        <taxon>Asterales</taxon>
        <taxon>Asteraceae</taxon>
        <taxon>Asteroideae</taxon>
        <taxon>Anthemideae</taxon>
        <taxon>Anthemidinae</taxon>
        <taxon>Tanacetum</taxon>
    </lineage>
</organism>
<evidence type="ECO:0000256" key="1">
    <source>
        <dbReference type="SAM" id="MobiDB-lite"/>
    </source>
</evidence>
<reference evidence="2" key="1">
    <citation type="journal article" date="2022" name="Int. J. Mol. Sci.">
        <title>Draft Genome of Tanacetum Coccineum: Genomic Comparison of Closely Related Tanacetum-Family Plants.</title>
        <authorList>
            <person name="Yamashiro T."/>
            <person name="Shiraishi A."/>
            <person name="Nakayama K."/>
            <person name="Satake H."/>
        </authorList>
    </citation>
    <scope>NUCLEOTIDE SEQUENCE</scope>
</reference>
<gene>
    <name evidence="2" type="ORF">Tco_0748350</name>
</gene>
<name>A0ABQ4YVG9_9ASTR</name>
<feature type="compositionally biased region" description="Polar residues" evidence="1">
    <location>
        <begin position="162"/>
        <end position="172"/>
    </location>
</feature>
<dbReference type="Proteomes" id="UP001151760">
    <property type="component" value="Unassembled WGS sequence"/>
</dbReference>
<proteinExistence type="predicted"/>